<dbReference type="NCBIfam" id="TIGR00666">
    <property type="entry name" value="PBP4"/>
    <property type="match status" value="1"/>
</dbReference>
<keyword evidence="4" id="KW-0121">Carboxypeptidase</keyword>
<dbReference type="SUPFAM" id="SSF56601">
    <property type="entry name" value="beta-lactamase/transpeptidase-like"/>
    <property type="match status" value="1"/>
</dbReference>
<keyword evidence="4" id="KW-0645">Protease</keyword>
<dbReference type="Pfam" id="PF02113">
    <property type="entry name" value="Peptidase_S13"/>
    <property type="match status" value="1"/>
</dbReference>
<dbReference type="Gene3D" id="3.40.710.10">
    <property type="entry name" value="DD-peptidase/beta-lactamase superfamily"/>
    <property type="match status" value="1"/>
</dbReference>
<dbReference type="PANTHER" id="PTHR30023">
    <property type="entry name" value="D-ALANYL-D-ALANINE CARBOXYPEPTIDASE"/>
    <property type="match status" value="1"/>
</dbReference>
<keyword evidence="5" id="KW-1185">Reference proteome</keyword>
<evidence type="ECO:0000313" key="4">
    <source>
        <dbReference type="EMBL" id="MDR4124666.1"/>
    </source>
</evidence>
<dbReference type="InterPro" id="IPR000667">
    <property type="entry name" value="Peptidase_S13"/>
</dbReference>
<comment type="similarity">
    <text evidence="1">Belongs to the peptidase S13 family.</text>
</comment>
<name>A0ABU1D2M0_9BURK</name>
<dbReference type="PRINTS" id="PR00922">
    <property type="entry name" value="DADACBPTASE3"/>
</dbReference>
<evidence type="ECO:0000256" key="2">
    <source>
        <dbReference type="ARBA" id="ARBA00022801"/>
    </source>
</evidence>
<gene>
    <name evidence="4" type="primary">dacB</name>
    <name evidence="4" type="ORF">Q8947_01550</name>
</gene>
<dbReference type="GO" id="GO:0009002">
    <property type="term" value="F:serine-type D-Ala-D-Ala carboxypeptidase activity"/>
    <property type="evidence" value="ECO:0007669"/>
    <property type="project" value="UniProtKB-EC"/>
</dbReference>
<proteinExistence type="inferred from homology"/>
<dbReference type="RefSeq" id="WP_347286278.1">
    <property type="nucleotide sequence ID" value="NZ_JAUZQE010000002.1"/>
</dbReference>
<protein>
    <submittedName>
        <fullName evidence="4">D-alanyl-D-alanine carboxypeptidase/D-alanyl-D-alanine-endopeptidase</fullName>
        <ecNumber evidence="4">3.4.16.4</ecNumber>
    </submittedName>
</protein>
<reference evidence="4 5" key="1">
    <citation type="submission" date="2023-08" db="EMBL/GenBank/DDBJ databases">
        <title>Alcaligenaceae gen. nov., a novel taxon isolated from the sludge of Yixing Pesticide Factory.</title>
        <authorList>
            <person name="Ruan L."/>
        </authorList>
    </citation>
    <scope>NUCLEOTIDE SEQUENCE [LARGE SCALE GENOMIC DNA]</scope>
    <source>
        <strain evidence="4 5">LG-2</strain>
    </source>
</reference>
<comment type="caution">
    <text evidence="4">The sequence shown here is derived from an EMBL/GenBank/DDBJ whole genome shotgun (WGS) entry which is preliminary data.</text>
</comment>
<dbReference type="PANTHER" id="PTHR30023:SF0">
    <property type="entry name" value="PENICILLIN-SENSITIVE CARBOXYPEPTIDASE A"/>
    <property type="match status" value="1"/>
</dbReference>
<feature type="chain" id="PRO_5045370860" evidence="3">
    <location>
        <begin position="33"/>
        <end position="485"/>
    </location>
</feature>
<evidence type="ECO:0000256" key="1">
    <source>
        <dbReference type="ARBA" id="ARBA00006096"/>
    </source>
</evidence>
<dbReference type="Gene3D" id="3.50.80.20">
    <property type="entry name" value="D-Ala-D-Ala carboxypeptidase C, peptidase S13"/>
    <property type="match status" value="1"/>
</dbReference>
<organism evidence="4 5">
    <name type="scientific">Yanghanlia caeni</name>
    <dbReference type="NCBI Taxonomy" id="3064283"/>
    <lineage>
        <taxon>Bacteria</taxon>
        <taxon>Pseudomonadati</taxon>
        <taxon>Pseudomonadota</taxon>
        <taxon>Betaproteobacteria</taxon>
        <taxon>Burkholderiales</taxon>
        <taxon>Alcaligenaceae</taxon>
        <taxon>Yanghanlia</taxon>
    </lineage>
</organism>
<feature type="signal peptide" evidence="3">
    <location>
        <begin position="1"/>
        <end position="32"/>
    </location>
</feature>
<sequence length="485" mass="51873">MNLHAGFLRAARRTVVAVAPVLAALLLPLAHAQSLQALPPEVQQAWRATKLPDSALSLVAHELGGPRLATVAATTPRNPASVMKMVTTWAALSGLGPDYSWRTAFYARPGATVDAEGTLAGPLYLKAGGDPLLTTHELWSLLRELRLRGIKNVSEVVVDRSRFGNVALDPGAFDGAGDRPYNASPDAMMVGLGVARLIFMPDAQARQWIPIVDPPVRGVRLQGRVEWSTARCPGPPAVATNVRRLGSDTVIEVSGTVAGSCGEFSLYRLAQSQPEHFESLFRMLWQELGGTLGRGITSGVTPPDARLLAWHDSESLADTIRLINKQSNNVMARMLLLTLGAEQRSGGATAATGAAAALDVLREQGIDVRGWVIENGSGLSRDERLTAEGLAGLLDTAWHSPMMPEFMSSLAISGVDGTLRRRLRSDHTRGMAHLKTGTLRDARALAGYVLGASGRRYALVVLINDDRAATTGKFLDAVVEWLAAR</sequence>
<keyword evidence="2 4" id="KW-0378">Hydrolase</keyword>
<dbReference type="EC" id="3.4.16.4" evidence="4"/>
<keyword evidence="3" id="KW-0732">Signal</keyword>
<accession>A0ABU1D2M0</accession>
<dbReference type="InterPro" id="IPR012338">
    <property type="entry name" value="Beta-lactam/transpept-like"/>
</dbReference>
<dbReference type="EMBL" id="JAUZQE010000002">
    <property type="protein sequence ID" value="MDR4124666.1"/>
    <property type="molecule type" value="Genomic_DNA"/>
</dbReference>
<dbReference type="Proteomes" id="UP001232156">
    <property type="component" value="Unassembled WGS sequence"/>
</dbReference>
<evidence type="ECO:0000313" key="5">
    <source>
        <dbReference type="Proteomes" id="UP001232156"/>
    </source>
</evidence>
<evidence type="ECO:0000256" key="3">
    <source>
        <dbReference type="SAM" id="SignalP"/>
    </source>
</evidence>